<evidence type="ECO:0000313" key="3">
    <source>
        <dbReference type="EMBL" id="PIO61711.1"/>
    </source>
</evidence>
<evidence type="ECO:0000313" key="4">
    <source>
        <dbReference type="Proteomes" id="UP000230423"/>
    </source>
</evidence>
<dbReference type="OrthoDB" id="3256376at2759"/>
<dbReference type="InterPro" id="IPR036860">
    <property type="entry name" value="SH2_dom_sf"/>
</dbReference>
<feature type="non-terminal residue" evidence="3">
    <location>
        <position position="1"/>
    </location>
</feature>
<organism evidence="3 4">
    <name type="scientific">Teladorsagia circumcincta</name>
    <name type="common">Brown stomach worm</name>
    <name type="synonym">Ostertagia circumcincta</name>
    <dbReference type="NCBI Taxonomy" id="45464"/>
    <lineage>
        <taxon>Eukaryota</taxon>
        <taxon>Metazoa</taxon>
        <taxon>Ecdysozoa</taxon>
        <taxon>Nematoda</taxon>
        <taxon>Chromadorea</taxon>
        <taxon>Rhabditida</taxon>
        <taxon>Rhabditina</taxon>
        <taxon>Rhabditomorpha</taxon>
        <taxon>Strongyloidea</taxon>
        <taxon>Trichostrongylidae</taxon>
        <taxon>Teladorsagia</taxon>
    </lineage>
</organism>
<dbReference type="EMBL" id="KZ353140">
    <property type="protein sequence ID" value="PIO61711.1"/>
    <property type="molecule type" value="Genomic_DNA"/>
</dbReference>
<dbReference type="InterPro" id="IPR000980">
    <property type="entry name" value="SH2"/>
</dbReference>
<dbReference type="Proteomes" id="UP000230423">
    <property type="component" value="Unassembled WGS sequence"/>
</dbReference>
<dbReference type="Gene3D" id="3.30.505.10">
    <property type="entry name" value="SH2 domain"/>
    <property type="match status" value="1"/>
</dbReference>
<evidence type="ECO:0000259" key="2">
    <source>
        <dbReference type="PROSITE" id="PS50001"/>
    </source>
</evidence>
<dbReference type="AlphaFoldDB" id="A0A2G9TUM3"/>
<gene>
    <name evidence="3" type="ORF">TELCIR_16755</name>
</gene>
<sequence>SDMQEDTNLSYFHGALMDQDADVMLQNEGDFLIQSRHSSQAIRQRLVIAIRTKDSIKRIDIRRNENGVRLGVRDY</sequence>
<name>A0A2G9TUM3_TELCI</name>
<evidence type="ECO:0000256" key="1">
    <source>
        <dbReference type="PROSITE-ProRule" id="PRU00191"/>
    </source>
</evidence>
<keyword evidence="1" id="KW-0727">SH2 domain</keyword>
<dbReference type="Pfam" id="PF00017">
    <property type="entry name" value="SH2"/>
    <property type="match status" value="1"/>
</dbReference>
<feature type="domain" description="SH2" evidence="2">
    <location>
        <begin position="11"/>
        <end position="75"/>
    </location>
</feature>
<protein>
    <submittedName>
        <fullName evidence="3">SH2 domain protein</fullName>
    </submittedName>
</protein>
<dbReference type="SUPFAM" id="SSF55550">
    <property type="entry name" value="SH2 domain"/>
    <property type="match status" value="1"/>
</dbReference>
<proteinExistence type="predicted"/>
<accession>A0A2G9TUM3</accession>
<dbReference type="PROSITE" id="PS50001">
    <property type="entry name" value="SH2"/>
    <property type="match status" value="1"/>
</dbReference>
<reference evidence="3 4" key="1">
    <citation type="submission" date="2015-09" db="EMBL/GenBank/DDBJ databases">
        <title>Draft genome of the parasitic nematode Teladorsagia circumcincta isolate WARC Sus (inbred).</title>
        <authorList>
            <person name="Mitreva M."/>
        </authorList>
    </citation>
    <scope>NUCLEOTIDE SEQUENCE [LARGE SCALE GENOMIC DNA]</scope>
    <source>
        <strain evidence="3 4">S</strain>
    </source>
</reference>
<keyword evidence="4" id="KW-1185">Reference proteome</keyword>